<evidence type="ECO:0000313" key="1">
    <source>
        <dbReference type="EMBL" id="AXN53712.1"/>
    </source>
</evidence>
<keyword evidence="1" id="KW-0808">Transferase</keyword>
<keyword evidence="2" id="KW-1185">Reference proteome</keyword>
<organism evidence="1 2">
    <name type="scientific">Sphingomonas phage Scott</name>
    <dbReference type="NCBI Taxonomy" id="2282912"/>
    <lineage>
        <taxon>Viruses</taxon>
        <taxon>Duplodnaviria</taxon>
        <taxon>Heunggongvirae</taxon>
        <taxon>Uroviricota</taxon>
        <taxon>Caudoviricetes</taxon>
        <taxon>Autographivirales</taxon>
        <taxon>Autonotataviridae</taxon>
        <taxon>Scottvirus</taxon>
        <taxon>Scottvirus scott</taxon>
    </lineage>
</organism>
<proteinExistence type="predicted"/>
<dbReference type="PROSITE" id="PS51257">
    <property type="entry name" value="PROKAR_LIPOPROTEIN"/>
    <property type="match status" value="1"/>
</dbReference>
<accession>A0A346FD98</accession>
<dbReference type="EMBL" id="MH684921">
    <property type="protein sequence ID" value="AXN53712.1"/>
    <property type="molecule type" value="Genomic_DNA"/>
</dbReference>
<dbReference type="SUPFAM" id="SSF81301">
    <property type="entry name" value="Nucleotidyltransferase"/>
    <property type="match status" value="1"/>
</dbReference>
<dbReference type="Pfam" id="PF26128">
    <property type="entry name" value="Gad2"/>
    <property type="match status" value="1"/>
</dbReference>
<protein>
    <submittedName>
        <fullName evidence="1">tRNA nucleotidyltransferase</fullName>
    </submittedName>
</protein>
<dbReference type="Gene3D" id="3.30.460.10">
    <property type="entry name" value="Beta Polymerase, domain 2"/>
    <property type="match status" value="1"/>
</dbReference>
<name>A0A346FD98_9CAUD</name>
<evidence type="ECO:0000313" key="2">
    <source>
        <dbReference type="Proteomes" id="UP000260554"/>
    </source>
</evidence>
<sequence length="193" mass="21771">MNGPKLWADMLAAINIPGAVVAGGCIRDCFLSVEHKDIDICIPARSCNDMMQCVDGLRERGLFHGDMMDREEYEADEIEEGSLFGVASGELMGHKVDLIARRIHQEGPMALIQSFDFGIVQVFYDGESCKFTDAQRIDSMVRRATMMHDRHVEQSLARFFRFNQRNPGLLALAVPFEYDHGHSGRRDDDLVAF</sequence>
<dbReference type="Proteomes" id="UP000260554">
    <property type="component" value="Segment"/>
</dbReference>
<dbReference type="InterPro" id="IPR043519">
    <property type="entry name" value="NT_sf"/>
</dbReference>
<reference evidence="1 2" key="1">
    <citation type="submission" date="2018-07" db="EMBL/GenBank/DDBJ databases">
        <title>Relating species composition and interactions to biofilm formation in a model drinking water community.</title>
        <authorList>
            <person name="Thompson A."/>
            <person name="English E.L."/>
            <person name="Willsey G."/>
            <person name="Nock A.M."/>
            <person name="Eckstrom K."/>
            <person name="Tighe S.W."/>
            <person name="Bavelock M."/>
            <person name="Cairns B."/>
            <person name="Foote A."/>
            <person name="Schulman H."/>
            <person name="Gupta S."/>
            <person name="Kadouri D."/>
            <person name="Wargo M.J."/>
        </authorList>
    </citation>
    <scope>NUCLEOTIDE SEQUENCE [LARGE SCALE GENOMIC DNA]</scope>
    <source>
        <strain evidence="1">SPS</strain>
    </source>
</reference>
<gene>
    <name evidence="1" type="ORF">SPS_1</name>
</gene>
<dbReference type="GO" id="GO:0016740">
    <property type="term" value="F:transferase activity"/>
    <property type="evidence" value="ECO:0007669"/>
    <property type="project" value="UniProtKB-KW"/>
</dbReference>